<name>K2MWQ6_TRYCR</name>
<dbReference type="EMBL" id="AHKC01012388">
    <property type="protein sequence ID" value="EKF30169.1"/>
    <property type="molecule type" value="Genomic_DNA"/>
</dbReference>
<evidence type="ECO:0000256" key="1">
    <source>
        <dbReference type="SAM" id="Phobius"/>
    </source>
</evidence>
<protein>
    <submittedName>
        <fullName evidence="2">Uncharacterized protein</fullName>
    </submittedName>
</protein>
<dbReference type="AlphaFoldDB" id="K2MWQ6"/>
<organism evidence="2 3">
    <name type="scientific">Trypanosoma cruzi marinkellei</name>
    <dbReference type="NCBI Taxonomy" id="85056"/>
    <lineage>
        <taxon>Eukaryota</taxon>
        <taxon>Discoba</taxon>
        <taxon>Euglenozoa</taxon>
        <taxon>Kinetoplastea</taxon>
        <taxon>Metakinetoplastina</taxon>
        <taxon>Trypanosomatida</taxon>
        <taxon>Trypanosomatidae</taxon>
        <taxon>Trypanosoma</taxon>
        <taxon>Schizotrypanum</taxon>
    </lineage>
</organism>
<sequence length="337" mass="38311">MRLRGGIHRCVLDLGIIFFFFGKQFFIYSYLHLYIVLFFFFVYCFTHENCGGGGCVLKEIERMQRDVYASLIKKRHKHMIPLLIHQVSGDITRENVFDEVFSGYKLRRIVLMTHMAATSSLSSRLPRDVIVTDFEKLKAIHQPHFHYKLLPLLCTDIEAFTAMQGICASANSPFTIEDRRDPQGLTHRLANGCADRQALCDFFAEHISPEERDVPAFSRKLPISAVVFDGLLLSKKVNGVGATVAALLTVHETATGKTITERALMRDLFNSPLYTKISGNSDVGQAVRLAHQRLHFMAIKRPVGTDDGCRRTLLRLASEKNIFVFEKLADEYHFAHL</sequence>
<keyword evidence="1" id="KW-0472">Membrane</keyword>
<accession>K2MWQ6</accession>
<comment type="caution">
    <text evidence="2">The sequence shown here is derived from an EMBL/GenBank/DDBJ whole genome shotgun (WGS) entry which is preliminary data.</text>
</comment>
<dbReference type="Proteomes" id="UP000007350">
    <property type="component" value="Unassembled WGS sequence"/>
</dbReference>
<evidence type="ECO:0000313" key="2">
    <source>
        <dbReference type="EMBL" id="EKF30169.1"/>
    </source>
</evidence>
<keyword evidence="1" id="KW-0812">Transmembrane</keyword>
<evidence type="ECO:0000313" key="3">
    <source>
        <dbReference type="Proteomes" id="UP000007350"/>
    </source>
</evidence>
<keyword evidence="3" id="KW-1185">Reference proteome</keyword>
<dbReference type="OrthoDB" id="270953at2759"/>
<reference evidence="2 3" key="1">
    <citation type="journal article" date="2012" name="BMC Genomics">
        <title>Comparative genomic analysis of human infective Trypanosoma cruzi lineages with the bat-restricted subspecies T. cruzi marinkellei.</title>
        <authorList>
            <person name="Franzen O."/>
            <person name="Talavera-Lopez C."/>
            <person name="Ochaya S."/>
            <person name="Butler C.E."/>
            <person name="Messenger L.A."/>
            <person name="Lewis M.D."/>
            <person name="Llewellyn M.S."/>
            <person name="Marinkelle C.J."/>
            <person name="Tyler K.M."/>
            <person name="Miles M.A."/>
            <person name="Andersson B."/>
        </authorList>
    </citation>
    <scope>NUCLEOTIDE SEQUENCE [LARGE SCALE GENOMIC DNA]</scope>
    <source>
        <strain evidence="2 3">B7</strain>
    </source>
</reference>
<feature type="transmembrane region" description="Helical" evidence="1">
    <location>
        <begin position="12"/>
        <end position="43"/>
    </location>
</feature>
<gene>
    <name evidence="2" type="ORF">MOQ_006025</name>
</gene>
<keyword evidence="1" id="KW-1133">Transmembrane helix</keyword>
<proteinExistence type="predicted"/>